<name>A0A2J8AEQ3_9CHLO</name>
<feature type="domain" description="Cyclin-like" evidence="3">
    <location>
        <begin position="23"/>
        <end position="104"/>
    </location>
</feature>
<dbReference type="Pfam" id="PF02984">
    <property type="entry name" value="Cyclin_C"/>
    <property type="match status" value="1"/>
</dbReference>
<accession>A0A2J8AEQ3</accession>
<evidence type="ECO:0000313" key="5">
    <source>
        <dbReference type="Proteomes" id="UP000236333"/>
    </source>
</evidence>
<protein>
    <submittedName>
        <fullName evidence="4">Putative transcription initiation factor IIB-like protein</fullName>
    </submittedName>
</protein>
<dbReference type="OrthoDB" id="25790at2759"/>
<dbReference type="GO" id="GO:0003743">
    <property type="term" value="F:translation initiation factor activity"/>
    <property type="evidence" value="ECO:0007669"/>
    <property type="project" value="UniProtKB-KW"/>
</dbReference>
<dbReference type="InterPro" id="IPR004367">
    <property type="entry name" value="Cyclin_C-dom"/>
</dbReference>
<dbReference type="SMART" id="SM00385">
    <property type="entry name" value="CYCLIN"/>
    <property type="match status" value="1"/>
</dbReference>
<dbReference type="Proteomes" id="UP000236333">
    <property type="component" value="Unassembled WGS sequence"/>
</dbReference>
<dbReference type="EMBL" id="PGGS01000041">
    <property type="protein sequence ID" value="PNH10994.1"/>
    <property type="molecule type" value="Genomic_DNA"/>
</dbReference>
<proteinExistence type="predicted"/>
<evidence type="ECO:0000313" key="4">
    <source>
        <dbReference type="EMBL" id="PNH10994.1"/>
    </source>
</evidence>
<keyword evidence="1" id="KW-0805">Transcription regulation</keyword>
<keyword evidence="4" id="KW-0648">Protein biosynthesis</keyword>
<keyword evidence="4" id="KW-0396">Initiation factor</keyword>
<dbReference type="Gene3D" id="1.10.472.10">
    <property type="entry name" value="Cyclin-like"/>
    <property type="match status" value="1"/>
</dbReference>
<organism evidence="4 5">
    <name type="scientific">Tetrabaena socialis</name>
    <dbReference type="NCBI Taxonomy" id="47790"/>
    <lineage>
        <taxon>Eukaryota</taxon>
        <taxon>Viridiplantae</taxon>
        <taxon>Chlorophyta</taxon>
        <taxon>core chlorophytes</taxon>
        <taxon>Chlorophyceae</taxon>
        <taxon>CS clade</taxon>
        <taxon>Chlamydomonadales</taxon>
        <taxon>Tetrabaenaceae</taxon>
        <taxon>Tetrabaena</taxon>
    </lineage>
</organism>
<evidence type="ECO:0000256" key="1">
    <source>
        <dbReference type="ARBA" id="ARBA00023015"/>
    </source>
</evidence>
<dbReference type="GO" id="GO:0070897">
    <property type="term" value="P:transcription preinitiation complex assembly"/>
    <property type="evidence" value="ECO:0007669"/>
    <property type="project" value="InterPro"/>
</dbReference>
<keyword evidence="5" id="KW-1185">Reference proteome</keyword>
<evidence type="ECO:0000259" key="3">
    <source>
        <dbReference type="SMART" id="SM00385"/>
    </source>
</evidence>
<sequence length="121" mass="13694">MTKGCKRFQDVMRMNLNSSEPEDFINRFGSKINMDPEMRELCKTVMKKADEIGALSENTPPSIAAGIMYLIIMTCKLNVSKQTLSEVCGISQVTICKCYKKLHVNRGKILPKEIIMKYGII</sequence>
<reference evidence="4 5" key="1">
    <citation type="journal article" date="2017" name="Mol. Biol. Evol.">
        <title>The 4-celled Tetrabaena socialis nuclear genome reveals the essential components for genetic control of cell number at the origin of multicellularity in the volvocine lineage.</title>
        <authorList>
            <person name="Featherston J."/>
            <person name="Arakaki Y."/>
            <person name="Hanschen E.R."/>
            <person name="Ferris P.J."/>
            <person name="Michod R.E."/>
            <person name="Olson B.J.S.C."/>
            <person name="Nozaki H."/>
            <person name="Durand P.M."/>
        </authorList>
    </citation>
    <scope>NUCLEOTIDE SEQUENCE [LARGE SCALE GENOMIC DNA]</scope>
    <source>
        <strain evidence="4 5">NIES-571</strain>
    </source>
</reference>
<evidence type="ECO:0000256" key="2">
    <source>
        <dbReference type="ARBA" id="ARBA00023163"/>
    </source>
</evidence>
<dbReference type="AlphaFoldDB" id="A0A2J8AEQ3"/>
<dbReference type="SUPFAM" id="SSF47954">
    <property type="entry name" value="Cyclin-like"/>
    <property type="match status" value="1"/>
</dbReference>
<keyword evidence="2" id="KW-0804">Transcription</keyword>
<dbReference type="PRINTS" id="PR00685">
    <property type="entry name" value="TIFACTORIIB"/>
</dbReference>
<comment type="caution">
    <text evidence="4">The sequence shown here is derived from an EMBL/GenBank/DDBJ whole genome shotgun (WGS) entry which is preliminary data.</text>
</comment>
<dbReference type="InterPro" id="IPR013763">
    <property type="entry name" value="Cyclin-like_dom"/>
</dbReference>
<gene>
    <name evidence="4" type="ORF">TSOC_002203</name>
</gene>
<dbReference type="InterPro" id="IPR036915">
    <property type="entry name" value="Cyclin-like_sf"/>
</dbReference>
<dbReference type="InterPro" id="IPR000812">
    <property type="entry name" value="TFIIB"/>
</dbReference>